<dbReference type="InterPro" id="IPR010496">
    <property type="entry name" value="AL/BT2_dom"/>
</dbReference>
<keyword evidence="3" id="KW-1185">Reference proteome</keyword>
<name>A0A7W4W8A6_9GAMM</name>
<evidence type="ECO:0000259" key="1">
    <source>
        <dbReference type="Pfam" id="PF06439"/>
    </source>
</evidence>
<reference evidence="2 3" key="1">
    <citation type="submission" date="2020-08" db="EMBL/GenBank/DDBJ databases">
        <title>Genomic Encyclopedia of Type Strains, Phase III (KMG-III): the genomes of soil and plant-associated and newly described type strains.</title>
        <authorList>
            <person name="Whitman W."/>
        </authorList>
    </citation>
    <scope>NUCLEOTIDE SEQUENCE [LARGE SCALE GENOMIC DNA]</scope>
    <source>
        <strain evidence="2 3">CECT 8799</strain>
    </source>
</reference>
<dbReference type="AlphaFoldDB" id="A0A7W4W8A6"/>
<proteinExistence type="predicted"/>
<protein>
    <recommendedName>
        <fullName evidence="1">3-keto-alpha-glucoside-1,2-lyase/3-keto-2-hydroxy-glucal hydratase domain-containing protein</fullName>
    </recommendedName>
</protein>
<dbReference type="Proteomes" id="UP000535937">
    <property type="component" value="Unassembled WGS sequence"/>
</dbReference>
<comment type="caution">
    <text evidence="2">The sequence shown here is derived from an EMBL/GenBank/DDBJ whole genome shotgun (WGS) entry which is preliminary data.</text>
</comment>
<gene>
    <name evidence="2" type="ORF">FHS09_000351</name>
</gene>
<dbReference type="EMBL" id="JACHWZ010000001">
    <property type="protein sequence ID" value="MBB3059550.1"/>
    <property type="molecule type" value="Genomic_DNA"/>
</dbReference>
<organism evidence="2 3">
    <name type="scientific">Microbulbifer rhizosphaerae</name>
    <dbReference type="NCBI Taxonomy" id="1562603"/>
    <lineage>
        <taxon>Bacteria</taxon>
        <taxon>Pseudomonadati</taxon>
        <taxon>Pseudomonadota</taxon>
        <taxon>Gammaproteobacteria</taxon>
        <taxon>Cellvibrionales</taxon>
        <taxon>Microbulbiferaceae</taxon>
        <taxon>Microbulbifer</taxon>
    </lineage>
</organism>
<dbReference type="Gene3D" id="2.60.120.560">
    <property type="entry name" value="Exo-inulinase, domain 1"/>
    <property type="match status" value="1"/>
</dbReference>
<dbReference type="GO" id="GO:0016787">
    <property type="term" value="F:hydrolase activity"/>
    <property type="evidence" value="ECO:0007669"/>
    <property type="project" value="InterPro"/>
</dbReference>
<dbReference type="RefSeq" id="WP_183456028.1">
    <property type="nucleotide sequence ID" value="NZ_JACHWZ010000001.1"/>
</dbReference>
<sequence length="284" mass="32179">MLLIACYGLPTYATDSSWHNLLDKDFSQWDVYLSYPGDVIDSVVTGTAPKSLKPIGLNKDERRVFSVIDDDGTLVLRISGEIYGSSATKQTFSNYHFRARFKWGDRKWEPRLTELKDSGVLYHSTGEFGVDYWHSWMQSQEFQIIEEGIGDYWTIGNAQIDISAAKSAGSDLYSYKKGAPWLTFAANGEQFGAVANHCRRGEDVEIKGDWNQIELVCYEDRCVHIANGKVVMALKNSRHVVNGKVEPLTGGKLQIQSEAAEVFYKDIEIRPIDAMPQQYETYFQ</sequence>
<evidence type="ECO:0000313" key="3">
    <source>
        <dbReference type="Proteomes" id="UP000535937"/>
    </source>
</evidence>
<accession>A0A7W4W8A6</accession>
<feature type="domain" description="3-keto-alpha-glucoside-1,2-lyase/3-keto-2-hydroxy-glucal hydratase" evidence="1">
    <location>
        <begin position="18"/>
        <end position="270"/>
    </location>
</feature>
<evidence type="ECO:0000313" key="2">
    <source>
        <dbReference type="EMBL" id="MBB3059550.1"/>
    </source>
</evidence>
<dbReference type="Pfam" id="PF06439">
    <property type="entry name" value="3keto-disac_hyd"/>
    <property type="match status" value="1"/>
</dbReference>